<dbReference type="RefSeq" id="XP_033593307.1">
    <property type="nucleotide sequence ID" value="XM_033736634.1"/>
</dbReference>
<evidence type="ECO:0000256" key="1">
    <source>
        <dbReference type="SAM" id="Coils"/>
    </source>
</evidence>
<feature type="region of interest" description="Disordered" evidence="2">
    <location>
        <begin position="357"/>
        <end position="445"/>
    </location>
</feature>
<dbReference type="Proteomes" id="UP000799767">
    <property type="component" value="Unassembled WGS sequence"/>
</dbReference>
<feature type="region of interest" description="Disordered" evidence="2">
    <location>
        <begin position="89"/>
        <end position="185"/>
    </location>
</feature>
<evidence type="ECO:0000313" key="3">
    <source>
        <dbReference type="EMBL" id="KAF2486738.1"/>
    </source>
</evidence>
<evidence type="ECO:0000313" key="4">
    <source>
        <dbReference type="Proteomes" id="UP000799767"/>
    </source>
</evidence>
<name>A0A6A6Q2I6_9PEZI</name>
<feature type="compositionally biased region" description="Low complexity" evidence="2">
    <location>
        <begin position="411"/>
        <end position="428"/>
    </location>
</feature>
<reference evidence="3" key="1">
    <citation type="journal article" date="2020" name="Stud. Mycol.">
        <title>101 Dothideomycetes genomes: a test case for predicting lifestyles and emergence of pathogens.</title>
        <authorList>
            <person name="Haridas S."/>
            <person name="Albert R."/>
            <person name="Binder M."/>
            <person name="Bloem J."/>
            <person name="Labutti K."/>
            <person name="Salamov A."/>
            <person name="Andreopoulos B."/>
            <person name="Baker S."/>
            <person name="Barry K."/>
            <person name="Bills G."/>
            <person name="Bluhm B."/>
            <person name="Cannon C."/>
            <person name="Castanera R."/>
            <person name="Culley D."/>
            <person name="Daum C."/>
            <person name="Ezra D."/>
            <person name="Gonzalez J."/>
            <person name="Henrissat B."/>
            <person name="Kuo A."/>
            <person name="Liang C."/>
            <person name="Lipzen A."/>
            <person name="Lutzoni F."/>
            <person name="Magnuson J."/>
            <person name="Mondo S."/>
            <person name="Nolan M."/>
            <person name="Ohm R."/>
            <person name="Pangilinan J."/>
            <person name="Park H.-J."/>
            <person name="Ramirez L."/>
            <person name="Alfaro M."/>
            <person name="Sun H."/>
            <person name="Tritt A."/>
            <person name="Yoshinaga Y."/>
            <person name="Zwiers L.-H."/>
            <person name="Turgeon B."/>
            <person name="Goodwin S."/>
            <person name="Spatafora J."/>
            <person name="Crous P."/>
            <person name="Grigoriev I."/>
        </authorList>
    </citation>
    <scope>NUCLEOTIDE SEQUENCE</scope>
    <source>
        <strain evidence="3">CBS 113389</strain>
    </source>
</reference>
<feature type="compositionally biased region" description="Polar residues" evidence="2">
    <location>
        <begin position="117"/>
        <end position="126"/>
    </location>
</feature>
<dbReference type="EMBL" id="MU001632">
    <property type="protein sequence ID" value="KAF2486738.1"/>
    <property type="molecule type" value="Genomic_DNA"/>
</dbReference>
<dbReference type="GeneID" id="54477636"/>
<feature type="compositionally biased region" description="Polar residues" evidence="2">
    <location>
        <begin position="543"/>
        <end position="553"/>
    </location>
</feature>
<gene>
    <name evidence="3" type="ORF">BDY17DRAFT_321507</name>
</gene>
<feature type="coiled-coil region" evidence="1">
    <location>
        <begin position="483"/>
        <end position="510"/>
    </location>
</feature>
<evidence type="ECO:0000256" key="2">
    <source>
        <dbReference type="SAM" id="MobiDB-lite"/>
    </source>
</evidence>
<keyword evidence="1" id="KW-0175">Coiled coil</keyword>
<dbReference type="OrthoDB" id="5428925at2759"/>
<proteinExistence type="predicted"/>
<feature type="region of interest" description="Disordered" evidence="2">
    <location>
        <begin position="280"/>
        <end position="338"/>
    </location>
</feature>
<protein>
    <submittedName>
        <fullName evidence="3">Uncharacterized protein</fullName>
    </submittedName>
</protein>
<feature type="compositionally biased region" description="Basic and acidic residues" evidence="2">
    <location>
        <begin position="554"/>
        <end position="564"/>
    </location>
</feature>
<feature type="region of interest" description="Disordered" evidence="2">
    <location>
        <begin position="205"/>
        <end position="261"/>
    </location>
</feature>
<feature type="region of interest" description="Disordered" evidence="2">
    <location>
        <begin position="1"/>
        <end position="58"/>
    </location>
</feature>
<accession>A0A6A6Q2I6</accession>
<keyword evidence="4" id="KW-1185">Reference proteome</keyword>
<sequence>MEHTLYEDYGQARPIPSATLPERRKSLDGSQRQGPRHLQKKRPDTKGPAFPRQNAPDVDIFDQLDSLSAEQAMKMRKGSLRYAVRRIFGRRSRDVEDPPSPASPPRADSIVADSIPVESSISSEDPTPSDDAVQRTLSAPVSILPQPGLRRSRSPYQFPHSASLKPLALGNPYTAPGSRLKRRKSLPSVLVSESEAATLSMALASPRTPMQSSPDASHELPPDVVEITSRRERRRSRSVDDLLRSACEAPLSPQSGKREMRQWRESFQYDVLRASGFTTRSPVAAAQDQRHEDDAPPSTPRTSPKKPKRSIVTPPLRQDASIKGTGATSTVGTEASRDLEDRVATLEAGVHTFRGQLAQLSADRRRGTARIGESSPESVSSRGGRSASELAKDLQQDLPPSDYQYERSRPVRTTASPPRRSPVTPTRANPSTLTPPLSSCDPPGNNDPFVSPIREATNKALHVNTCTNFSMPQYTFRSLYEMLADERSARRRLETEMKALRAEVASLHDQLSQQADVRSERSIYHAAVDPMVGSSRLHAMLQGTESPASTVQSHTEHESGEYRAARERLTSRFSRSESELGYASQMEAEELHTPYDEYRTPMEEFYFFTPRPSDDETF</sequence>
<feature type="region of interest" description="Disordered" evidence="2">
    <location>
        <begin position="543"/>
        <end position="564"/>
    </location>
</feature>
<dbReference type="AlphaFoldDB" id="A0A6A6Q2I6"/>
<organism evidence="3 4">
    <name type="scientific">Neohortaea acidophila</name>
    <dbReference type="NCBI Taxonomy" id="245834"/>
    <lineage>
        <taxon>Eukaryota</taxon>
        <taxon>Fungi</taxon>
        <taxon>Dikarya</taxon>
        <taxon>Ascomycota</taxon>
        <taxon>Pezizomycotina</taxon>
        <taxon>Dothideomycetes</taxon>
        <taxon>Dothideomycetidae</taxon>
        <taxon>Mycosphaerellales</taxon>
        <taxon>Teratosphaeriaceae</taxon>
        <taxon>Neohortaea</taxon>
    </lineage>
</organism>